<dbReference type="PANTHER" id="PTHR47251">
    <property type="entry name" value="FINGER DOMAIN PROTEIN, PUTATIVE (AFU_ORTHOLOGUE AFUA_3G04180)-RELATED"/>
    <property type="match status" value="1"/>
</dbReference>
<evidence type="ECO:0000259" key="2">
    <source>
        <dbReference type="PROSITE" id="PS50137"/>
    </source>
</evidence>
<name>A0AAD8AI30_DIPPU</name>
<evidence type="ECO:0000259" key="3">
    <source>
        <dbReference type="PROSITE" id="PS50174"/>
    </source>
</evidence>
<dbReference type="Proteomes" id="UP001233999">
    <property type="component" value="Unassembled WGS sequence"/>
</dbReference>
<feature type="domain" description="DRBM" evidence="2">
    <location>
        <begin position="57"/>
        <end position="95"/>
    </location>
</feature>
<evidence type="ECO:0000313" key="4">
    <source>
        <dbReference type="EMBL" id="KAJ9599480.1"/>
    </source>
</evidence>
<accession>A0AAD8AI30</accession>
<dbReference type="GO" id="GO:0010468">
    <property type="term" value="P:regulation of gene expression"/>
    <property type="evidence" value="ECO:0007669"/>
    <property type="project" value="UniProtKB-ARBA"/>
</dbReference>
<dbReference type="GO" id="GO:0003723">
    <property type="term" value="F:RNA binding"/>
    <property type="evidence" value="ECO:0007669"/>
    <property type="project" value="UniProtKB-UniRule"/>
</dbReference>
<dbReference type="AlphaFoldDB" id="A0AAD8AI30"/>
<protein>
    <recommendedName>
        <fullName evidence="6">NF-kappa-B-repressing factor</fullName>
    </recommendedName>
</protein>
<dbReference type="PROSITE" id="PS50174">
    <property type="entry name" value="G_PATCH"/>
    <property type="match status" value="1"/>
</dbReference>
<feature type="non-terminal residue" evidence="4">
    <location>
        <position position="1"/>
    </location>
</feature>
<keyword evidence="1" id="KW-0694">RNA-binding</keyword>
<dbReference type="InterPro" id="IPR000467">
    <property type="entry name" value="G_patch_dom"/>
</dbReference>
<organism evidence="4 5">
    <name type="scientific">Diploptera punctata</name>
    <name type="common">Pacific beetle cockroach</name>
    <dbReference type="NCBI Taxonomy" id="6984"/>
    <lineage>
        <taxon>Eukaryota</taxon>
        <taxon>Metazoa</taxon>
        <taxon>Ecdysozoa</taxon>
        <taxon>Arthropoda</taxon>
        <taxon>Hexapoda</taxon>
        <taxon>Insecta</taxon>
        <taxon>Pterygota</taxon>
        <taxon>Neoptera</taxon>
        <taxon>Polyneoptera</taxon>
        <taxon>Dictyoptera</taxon>
        <taxon>Blattodea</taxon>
        <taxon>Blaberoidea</taxon>
        <taxon>Blaberidae</taxon>
        <taxon>Diplopterinae</taxon>
        <taxon>Diploptera</taxon>
    </lineage>
</organism>
<keyword evidence="5" id="KW-1185">Reference proteome</keyword>
<reference evidence="4" key="2">
    <citation type="submission" date="2023-05" db="EMBL/GenBank/DDBJ databases">
        <authorList>
            <person name="Fouks B."/>
        </authorList>
    </citation>
    <scope>NUCLEOTIDE SEQUENCE</scope>
    <source>
        <strain evidence="4">Stay&amp;Tobe</strain>
        <tissue evidence="4">Testes</tissue>
    </source>
</reference>
<dbReference type="Pfam" id="PF01585">
    <property type="entry name" value="G-patch"/>
    <property type="match status" value="1"/>
</dbReference>
<evidence type="ECO:0000313" key="5">
    <source>
        <dbReference type="Proteomes" id="UP001233999"/>
    </source>
</evidence>
<dbReference type="InterPro" id="IPR014720">
    <property type="entry name" value="dsRBD_dom"/>
</dbReference>
<evidence type="ECO:0008006" key="6">
    <source>
        <dbReference type="Google" id="ProtNLM"/>
    </source>
</evidence>
<dbReference type="InterPro" id="IPR036867">
    <property type="entry name" value="R3H_dom_sf"/>
</dbReference>
<sequence>QSSNVKFDYKALRTPGPYGNLILIEPVYENKNPNHIINISAGACHMRMESRYFKEGKRYICKIFLNRTFLAEGIGDTKKAASGMASESGLEMLKRMYYTVKVKIRTFSDGPIEKKFDTDDSSSSAMQPMSDQPPIVQPPIVQSTSVNTPQDDNNIGSRLLRLMGWSGGGLNKNAQGFAEPVSVKEHISRAGLGREVKGQKNQQTLTEKALINKRLCQLIEDYANSDSEKDLVFSEDFTKEEMRVMETTAKRLRLKIMRLGNKRNRHLAISRKQDIWDTKIIHFLLENTNKLTIWEKFNLQVHKICTRWHVSMD</sequence>
<dbReference type="PANTHER" id="PTHR47251:SF1">
    <property type="entry name" value="FINGER DOMAIN PROTEIN, PUTATIVE (AFU_ORTHOLOGUE AFUA_3G04180)-RELATED"/>
    <property type="match status" value="1"/>
</dbReference>
<gene>
    <name evidence="4" type="ORF">L9F63_010050</name>
</gene>
<dbReference type="SUPFAM" id="SSF54768">
    <property type="entry name" value="dsRNA-binding domain-like"/>
    <property type="match status" value="1"/>
</dbReference>
<feature type="domain" description="G-patch" evidence="3">
    <location>
        <begin position="152"/>
        <end position="197"/>
    </location>
</feature>
<dbReference type="PROSITE" id="PS50137">
    <property type="entry name" value="DS_RBD"/>
    <property type="match status" value="1"/>
</dbReference>
<comment type="caution">
    <text evidence="4">The sequence shown here is derived from an EMBL/GenBank/DDBJ whole genome shotgun (WGS) entry which is preliminary data.</text>
</comment>
<dbReference type="EMBL" id="JASPKZ010000805">
    <property type="protein sequence ID" value="KAJ9599480.1"/>
    <property type="molecule type" value="Genomic_DNA"/>
</dbReference>
<dbReference type="SMART" id="SM00443">
    <property type="entry name" value="G_patch"/>
    <property type="match status" value="1"/>
</dbReference>
<feature type="non-terminal residue" evidence="4">
    <location>
        <position position="313"/>
    </location>
</feature>
<evidence type="ECO:0000256" key="1">
    <source>
        <dbReference type="PROSITE-ProRule" id="PRU00266"/>
    </source>
</evidence>
<dbReference type="Gene3D" id="3.30.1370.50">
    <property type="entry name" value="R3H-like domain"/>
    <property type="match status" value="1"/>
</dbReference>
<proteinExistence type="predicted"/>
<reference evidence="4" key="1">
    <citation type="journal article" date="2023" name="IScience">
        <title>Live-bearing cockroach genome reveals convergent evolutionary mechanisms linked to viviparity in insects and beyond.</title>
        <authorList>
            <person name="Fouks B."/>
            <person name="Harrison M.C."/>
            <person name="Mikhailova A.A."/>
            <person name="Marchal E."/>
            <person name="English S."/>
            <person name="Carruthers M."/>
            <person name="Jennings E.C."/>
            <person name="Chiamaka E.L."/>
            <person name="Frigard R.A."/>
            <person name="Pippel M."/>
            <person name="Attardo G.M."/>
            <person name="Benoit J.B."/>
            <person name="Bornberg-Bauer E."/>
            <person name="Tobe S.S."/>
        </authorList>
    </citation>
    <scope>NUCLEOTIDE SEQUENCE</scope>
    <source>
        <strain evidence="4">Stay&amp;Tobe</strain>
    </source>
</reference>